<accession>A0A1G8V7T6</accession>
<keyword evidence="6" id="KW-0808">Transferase</keyword>
<evidence type="ECO:0000256" key="12">
    <source>
        <dbReference type="SAM" id="Phobius"/>
    </source>
</evidence>
<dbReference type="Gene3D" id="6.10.340.10">
    <property type="match status" value="1"/>
</dbReference>
<protein>
    <recommendedName>
        <fullName evidence="3">histidine kinase</fullName>
        <ecNumber evidence="3">2.7.13.3</ecNumber>
    </recommendedName>
</protein>
<evidence type="ECO:0000256" key="4">
    <source>
        <dbReference type="ARBA" id="ARBA00022475"/>
    </source>
</evidence>
<dbReference type="GO" id="GO:0005524">
    <property type="term" value="F:ATP binding"/>
    <property type="evidence" value="ECO:0007669"/>
    <property type="project" value="UniProtKB-KW"/>
</dbReference>
<sequence>MKYRLSIFQWLSLVLMLMLLIIVGAFWIIYRLNVKDIQSELRKNKMYEVEFMTSQLSTQFEQVLTNTIILSQDQSVRGYPYILKFGDQYAKYEMKLTIIDKLALNAASTTWKNTVILYYEDEKETVSSDSSFSFSSFMPPQQGLNRWILHMDKDGKGYYSNVMRSHISSLLIEVRISLENLVKMMGQYVSGTPILYDASQKVFIQTGAEFPEELLQYMLPRINGESGTISVNEKHAEYLINYMKSDMLDLYFIDAYPKRQYIEPINRNNRLFLFAVLVVLVGIMFYTLLLRRQVQKPVITLRKAIDRFDRGDFSSRAVDLQVNEFRVLGNSFNRMAENTQKLIEQVLLGEIEVKEAKLKQYQAQINPHFLYNCLNFIQSKASIEDYQAVTAMTLHLGSYCRYINKIEQLDSTLQDELDFVEHYLHMVHLRKKEIIFEIDVTAEAGRYRLPRMILQPLVENCIKHGIEPSLRPGVISITAKEEDSYLLITVKDNGTGMNEDKLGAIRRHIDENMISNEQLGTGLRNVNQRLRLYFGKHSGLSLDSAPSQGTCYRIRIEKEEEAYSANTAGR</sequence>
<keyword evidence="8 15" id="KW-0418">Kinase</keyword>
<evidence type="ECO:0000256" key="10">
    <source>
        <dbReference type="ARBA" id="ARBA00023012"/>
    </source>
</evidence>
<feature type="transmembrane region" description="Helical" evidence="12">
    <location>
        <begin position="271"/>
        <end position="290"/>
    </location>
</feature>
<comment type="catalytic activity">
    <reaction evidence="1">
        <text>ATP + protein L-histidine = ADP + protein N-phospho-L-histidine.</text>
        <dbReference type="EC" id="2.7.13.3"/>
    </reaction>
</comment>
<dbReference type="RefSeq" id="WP_139172008.1">
    <property type="nucleotide sequence ID" value="NZ_CBCSKY010000020.1"/>
</dbReference>
<evidence type="ECO:0000256" key="6">
    <source>
        <dbReference type="ARBA" id="ARBA00022679"/>
    </source>
</evidence>
<dbReference type="SMART" id="SM00304">
    <property type="entry name" value="HAMP"/>
    <property type="match status" value="1"/>
</dbReference>
<dbReference type="PROSITE" id="PS50885">
    <property type="entry name" value="HAMP"/>
    <property type="match status" value="1"/>
</dbReference>
<feature type="domain" description="Histidine kinase" evidence="13">
    <location>
        <begin position="453"/>
        <end position="560"/>
    </location>
</feature>
<dbReference type="AlphaFoldDB" id="A0A1G8V7T6"/>
<dbReference type="InterPro" id="IPR003594">
    <property type="entry name" value="HATPase_dom"/>
</dbReference>
<dbReference type="STRING" id="1174501.SAMN05216192_12072"/>
<dbReference type="SUPFAM" id="SSF55874">
    <property type="entry name" value="ATPase domain of HSP90 chaperone/DNA topoisomerase II/histidine kinase"/>
    <property type="match status" value="1"/>
</dbReference>
<gene>
    <name evidence="15" type="ORF">SAMN05216192_12072</name>
</gene>
<reference evidence="16" key="1">
    <citation type="submission" date="2016-10" db="EMBL/GenBank/DDBJ databases">
        <authorList>
            <person name="Varghese N."/>
            <person name="Submissions S."/>
        </authorList>
    </citation>
    <scope>NUCLEOTIDE SEQUENCE [LARGE SCALE GENOMIC DNA]</scope>
    <source>
        <strain evidence="16">CGMCC 1.11012</strain>
    </source>
</reference>
<dbReference type="Pfam" id="PF00672">
    <property type="entry name" value="HAMP"/>
    <property type="match status" value="1"/>
</dbReference>
<feature type="domain" description="HAMP" evidence="14">
    <location>
        <begin position="292"/>
        <end position="344"/>
    </location>
</feature>
<name>A0A1G8V7T6_9BACL</name>
<dbReference type="CDD" id="cd06225">
    <property type="entry name" value="HAMP"/>
    <property type="match status" value="1"/>
</dbReference>
<dbReference type="GO" id="GO:0000155">
    <property type="term" value="F:phosphorelay sensor kinase activity"/>
    <property type="evidence" value="ECO:0007669"/>
    <property type="project" value="InterPro"/>
</dbReference>
<dbReference type="Pfam" id="PF06580">
    <property type="entry name" value="His_kinase"/>
    <property type="match status" value="1"/>
</dbReference>
<dbReference type="InterPro" id="IPR036890">
    <property type="entry name" value="HATPase_C_sf"/>
</dbReference>
<dbReference type="InterPro" id="IPR005467">
    <property type="entry name" value="His_kinase_dom"/>
</dbReference>
<evidence type="ECO:0000256" key="3">
    <source>
        <dbReference type="ARBA" id="ARBA00012438"/>
    </source>
</evidence>
<evidence type="ECO:0000256" key="1">
    <source>
        <dbReference type="ARBA" id="ARBA00000085"/>
    </source>
</evidence>
<keyword evidence="11 12" id="KW-0472">Membrane</keyword>
<dbReference type="GO" id="GO:0005886">
    <property type="term" value="C:plasma membrane"/>
    <property type="evidence" value="ECO:0007669"/>
    <property type="project" value="UniProtKB-SubCell"/>
</dbReference>
<keyword evidence="12" id="KW-1133">Transmembrane helix</keyword>
<dbReference type="SUPFAM" id="SSF158472">
    <property type="entry name" value="HAMP domain-like"/>
    <property type="match status" value="1"/>
</dbReference>
<keyword evidence="4" id="KW-1003">Cell membrane</keyword>
<evidence type="ECO:0000259" key="14">
    <source>
        <dbReference type="PROSITE" id="PS50885"/>
    </source>
</evidence>
<keyword evidence="16" id="KW-1185">Reference proteome</keyword>
<proteinExistence type="predicted"/>
<evidence type="ECO:0000256" key="2">
    <source>
        <dbReference type="ARBA" id="ARBA00004651"/>
    </source>
</evidence>
<keyword evidence="9" id="KW-0067">ATP-binding</keyword>
<dbReference type="EC" id="2.7.13.3" evidence="3"/>
<dbReference type="Pfam" id="PF02518">
    <property type="entry name" value="HATPase_c"/>
    <property type="match status" value="1"/>
</dbReference>
<evidence type="ECO:0000256" key="5">
    <source>
        <dbReference type="ARBA" id="ARBA00022553"/>
    </source>
</evidence>
<dbReference type="PANTHER" id="PTHR34220:SF7">
    <property type="entry name" value="SENSOR HISTIDINE KINASE YPDA"/>
    <property type="match status" value="1"/>
</dbReference>
<dbReference type="Gene3D" id="3.30.565.10">
    <property type="entry name" value="Histidine kinase-like ATPase, C-terminal domain"/>
    <property type="match status" value="1"/>
</dbReference>
<keyword evidence="10" id="KW-0902">Two-component regulatory system</keyword>
<dbReference type="PANTHER" id="PTHR34220">
    <property type="entry name" value="SENSOR HISTIDINE KINASE YPDA"/>
    <property type="match status" value="1"/>
</dbReference>
<dbReference type="InterPro" id="IPR050640">
    <property type="entry name" value="Bact_2-comp_sensor_kinase"/>
</dbReference>
<feature type="transmembrane region" description="Helical" evidence="12">
    <location>
        <begin position="7"/>
        <end position="30"/>
    </location>
</feature>
<organism evidence="15 16">
    <name type="scientific">Paenibacillus typhae</name>
    <dbReference type="NCBI Taxonomy" id="1174501"/>
    <lineage>
        <taxon>Bacteria</taxon>
        <taxon>Bacillati</taxon>
        <taxon>Bacillota</taxon>
        <taxon>Bacilli</taxon>
        <taxon>Bacillales</taxon>
        <taxon>Paenibacillaceae</taxon>
        <taxon>Paenibacillus</taxon>
    </lineage>
</organism>
<evidence type="ECO:0000313" key="15">
    <source>
        <dbReference type="EMBL" id="SDJ62073.1"/>
    </source>
</evidence>
<dbReference type="OrthoDB" id="9809348at2"/>
<evidence type="ECO:0000256" key="8">
    <source>
        <dbReference type="ARBA" id="ARBA00022777"/>
    </source>
</evidence>
<dbReference type="InterPro" id="IPR010559">
    <property type="entry name" value="Sig_transdc_His_kin_internal"/>
</dbReference>
<keyword evidence="12" id="KW-0812">Transmembrane</keyword>
<dbReference type="Proteomes" id="UP000199050">
    <property type="component" value="Unassembled WGS sequence"/>
</dbReference>
<dbReference type="InterPro" id="IPR003660">
    <property type="entry name" value="HAMP_dom"/>
</dbReference>
<keyword evidence="7" id="KW-0547">Nucleotide-binding</keyword>
<evidence type="ECO:0000256" key="9">
    <source>
        <dbReference type="ARBA" id="ARBA00022840"/>
    </source>
</evidence>
<keyword evidence="5" id="KW-0597">Phosphoprotein</keyword>
<evidence type="ECO:0000256" key="7">
    <source>
        <dbReference type="ARBA" id="ARBA00022741"/>
    </source>
</evidence>
<evidence type="ECO:0000256" key="11">
    <source>
        <dbReference type="ARBA" id="ARBA00023136"/>
    </source>
</evidence>
<dbReference type="SMART" id="SM00387">
    <property type="entry name" value="HATPase_c"/>
    <property type="match status" value="1"/>
</dbReference>
<dbReference type="EMBL" id="FNDX01000020">
    <property type="protein sequence ID" value="SDJ62073.1"/>
    <property type="molecule type" value="Genomic_DNA"/>
</dbReference>
<evidence type="ECO:0000313" key="16">
    <source>
        <dbReference type="Proteomes" id="UP000199050"/>
    </source>
</evidence>
<dbReference type="PROSITE" id="PS50109">
    <property type="entry name" value="HIS_KIN"/>
    <property type="match status" value="1"/>
</dbReference>
<comment type="subcellular location">
    <subcellularLocation>
        <location evidence="2">Cell membrane</location>
        <topology evidence="2">Multi-pass membrane protein</topology>
    </subcellularLocation>
</comment>
<evidence type="ECO:0000259" key="13">
    <source>
        <dbReference type="PROSITE" id="PS50109"/>
    </source>
</evidence>